<gene>
    <name evidence="2" type="ORF">BBF96_12325</name>
</gene>
<evidence type="ECO:0000313" key="2">
    <source>
        <dbReference type="EMBL" id="AZR74115.1"/>
    </source>
</evidence>
<keyword evidence="1" id="KW-0812">Transmembrane</keyword>
<name>A0A3Q9HS97_9FIRM</name>
<protein>
    <submittedName>
        <fullName evidence="2">Uncharacterized protein</fullName>
    </submittedName>
</protein>
<keyword evidence="3" id="KW-1185">Reference proteome</keyword>
<reference evidence="2 3" key="1">
    <citation type="submission" date="2016-07" db="EMBL/GenBank/DDBJ databases">
        <title>Genome and transcriptome analysis of iron-reducing fermentative bacteria Anoxybacter fermentans.</title>
        <authorList>
            <person name="Zeng X."/>
            <person name="Shao Z."/>
        </authorList>
    </citation>
    <scope>NUCLEOTIDE SEQUENCE [LARGE SCALE GENOMIC DNA]</scope>
    <source>
        <strain evidence="2 3">DY22613</strain>
    </source>
</reference>
<accession>A0A3Q9HS97</accession>
<dbReference type="RefSeq" id="WP_127017465.1">
    <property type="nucleotide sequence ID" value="NZ_CP016379.1"/>
</dbReference>
<proteinExistence type="predicted"/>
<sequence>MNGKRSIISMLIILIVVCLLSVLYINNRNKQLDSEKLFIQRVNKIDYVKVQKWSTFRTLNLDEITRLKRIILNNYEQKKYKVEYYNSSIFPVVFHVRIYDEKLIIGYSHKSRELYFYKYWFVSKDEKDIYKAKIQGLLLKVDDEIYKLLQDIGIKL</sequence>
<evidence type="ECO:0000313" key="3">
    <source>
        <dbReference type="Proteomes" id="UP000267250"/>
    </source>
</evidence>
<keyword evidence="1" id="KW-0472">Membrane</keyword>
<organism evidence="2 3">
    <name type="scientific">Anoxybacter fermentans</name>
    <dbReference type="NCBI Taxonomy" id="1323375"/>
    <lineage>
        <taxon>Bacteria</taxon>
        <taxon>Bacillati</taxon>
        <taxon>Bacillota</taxon>
        <taxon>Clostridia</taxon>
        <taxon>Halanaerobiales</taxon>
        <taxon>Anoxybacter</taxon>
    </lineage>
</organism>
<keyword evidence="1" id="KW-1133">Transmembrane helix</keyword>
<dbReference type="EMBL" id="CP016379">
    <property type="protein sequence ID" value="AZR74115.1"/>
    <property type="molecule type" value="Genomic_DNA"/>
</dbReference>
<evidence type="ECO:0000256" key="1">
    <source>
        <dbReference type="SAM" id="Phobius"/>
    </source>
</evidence>
<feature type="transmembrane region" description="Helical" evidence="1">
    <location>
        <begin position="6"/>
        <end position="26"/>
    </location>
</feature>
<dbReference type="Proteomes" id="UP000267250">
    <property type="component" value="Chromosome"/>
</dbReference>
<dbReference type="AlphaFoldDB" id="A0A3Q9HS97"/>
<dbReference type="KEGG" id="aft:BBF96_12325"/>